<dbReference type="AlphaFoldDB" id="A0A0A2CBI3"/>
<protein>
    <submittedName>
        <fullName evidence="1">Uncharacterized protein</fullName>
    </submittedName>
</protein>
<dbReference type="Proteomes" id="UP000030392">
    <property type="component" value="Unassembled WGS sequence"/>
</dbReference>
<reference evidence="2" key="1">
    <citation type="journal article" date="2014" name="Sci. Data">
        <title>Genomes of diverse isolates of the marine cyanobacterium Prochlorococcus.</title>
        <authorList>
            <person name="Biller S."/>
            <person name="Berube P."/>
            <person name="Thompson J."/>
            <person name="Kelly L."/>
            <person name="Roggensack S."/>
            <person name="Awad L."/>
            <person name="Roache-Johnson K."/>
            <person name="Ding H."/>
            <person name="Giovannoni S.J."/>
            <person name="Moore L.R."/>
            <person name="Chisholm S.W."/>
        </authorList>
    </citation>
    <scope>NUCLEOTIDE SEQUENCE [LARGE SCALE GENOMIC DNA]</scope>
    <source>
        <strain evidence="2">PAC1</strain>
    </source>
</reference>
<dbReference type="InterPro" id="IPR022240">
    <property type="entry name" value="DUF3764"/>
</dbReference>
<gene>
    <name evidence="1" type="ORF">EV03_0158</name>
</gene>
<evidence type="ECO:0000313" key="1">
    <source>
        <dbReference type="EMBL" id="KGG22265.1"/>
    </source>
</evidence>
<dbReference type="Pfam" id="PF12594">
    <property type="entry name" value="DUF3764"/>
    <property type="match status" value="1"/>
</dbReference>
<name>A0A0A2CBI3_PROMR</name>
<dbReference type="EMBL" id="JNAX01000003">
    <property type="protein sequence ID" value="KGG22265.1"/>
    <property type="molecule type" value="Genomic_DNA"/>
</dbReference>
<dbReference type="RefSeq" id="WP_011294575.1">
    <property type="nucleotide sequence ID" value="NZ_CP138967.1"/>
</dbReference>
<accession>A0A0A2CBI3</accession>
<comment type="caution">
    <text evidence="1">The sequence shown here is derived from an EMBL/GenBank/DDBJ whole genome shotgun (WGS) entry which is preliminary data.</text>
</comment>
<proteinExistence type="predicted"/>
<organism evidence="1 2">
    <name type="scientific">Prochlorococcus marinus str. PAC1</name>
    <dbReference type="NCBI Taxonomy" id="59924"/>
    <lineage>
        <taxon>Bacteria</taxon>
        <taxon>Bacillati</taxon>
        <taxon>Cyanobacteriota</taxon>
        <taxon>Cyanophyceae</taxon>
        <taxon>Synechococcales</taxon>
        <taxon>Prochlorococcaceae</taxon>
        <taxon>Prochlorococcus</taxon>
    </lineage>
</organism>
<evidence type="ECO:0000313" key="2">
    <source>
        <dbReference type="Proteomes" id="UP000030392"/>
    </source>
</evidence>
<sequence>MSSTVTSVFTFKVESTFDEWAAIFDSKEATRRHREFNIQPLYRGCSDDDPQKIIVIHQHPEGNIEKFVEANGDWMASHRVDLSTMEKSAWTWTDNSNVQFKAA</sequence>